<keyword evidence="1" id="KW-0812">Transmembrane</keyword>
<feature type="transmembrane region" description="Helical" evidence="1">
    <location>
        <begin position="424"/>
        <end position="447"/>
    </location>
</feature>
<organism evidence="2 3">
    <name type="scientific">Centipeda periodontii DSM 2778</name>
    <dbReference type="NCBI Taxonomy" id="888060"/>
    <lineage>
        <taxon>Bacteria</taxon>
        <taxon>Bacillati</taxon>
        <taxon>Bacillota</taxon>
        <taxon>Negativicutes</taxon>
        <taxon>Selenomonadales</taxon>
        <taxon>Selenomonadaceae</taxon>
        <taxon>Centipeda</taxon>
    </lineage>
</organism>
<feature type="transmembrane region" description="Helical" evidence="1">
    <location>
        <begin position="206"/>
        <end position="224"/>
    </location>
</feature>
<keyword evidence="1" id="KW-1133">Transmembrane helix</keyword>
<dbReference type="HOGENOM" id="CLU_051476_0_0_9"/>
<dbReference type="eggNOG" id="COG3069">
    <property type="taxonomic scope" value="Bacteria"/>
</dbReference>
<feature type="transmembrane region" description="Helical" evidence="1">
    <location>
        <begin position="361"/>
        <end position="381"/>
    </location>
</feature>
<evidence type="ECO:0000256" key="1">
    <source>
        <dbReference type="SAM" id="Phobius"/>
    </source>
</evidence>
<feature type="transmembrane region" description="Helical" evidence="1">
    <location>
        <begin position="30"/>
        <end position="48"/>
    </location>
</feature>
<dbReference type="EMBL" id="AFHQ01000012">
    <property type="protein sequence ID" value="EGK61672.1"/>
    <property type="molecule type" value="Genomic_DNA"/>
</dbReference>
<feature type="transmembrane region" description="Helical" evidence="1">
    <location>
        <begin position="118"/>
        <end position="149"/>
    </location>
</feature>
<dbReference type="STRING" id="888060.HMPREF9081_0456"/>
<feature type="transmembrane region" description="Helical" evidence="1">
    <location>
        <begin position="79"/>
        <end position="98"/>
    </location>
</feature>
<reference evidence="2 3" key="1">
    <citation type="submission" date="2011-04" db="EMBL/GenBank/DDBJ databases">
        <authorList>
            <person name="Muzny D."/>
            <person name="Qin X."/>
            <person name="Deng J."/>
            <person name="Jiang H."/>
            <person name="Liu Y."/>
            <person name="Qu J."/>
            <person name="Song X.-Z."/>
            <person name="Zhang L."/>
            <person name="Thornton R."/>
            <person name="Coyle M."/>
            <person name="Francisco L."/>
            <person name="Jackson L."/>
            <person name="Javaid M."/>
            <person name="Korchina V."/>
            <person name="Kovar C."/>
            <person name="Mata R."/>
            <person name="Mathew T."/>
            <person name="Ngo R."/>
            <person name="Nguyen L."/>
            <person name="Nguyen N."/>
            <person name="Okwuonu G."/>
            <person name="Ongeri F."/>
            <person name="Pham C."/>
            <person name="Simmons D."/>
            <person name="Wilczek-Boney K."/>
            <person name="Hale W."/>
            <person name="Jakkamsetti A."/>
            <person name="Pham P."/>
            <person name="Ruth R."/>
            <person name="San Lucas F."/>
            <person name="Warren J."/>
            <person name="Zhang J."/>
            <person name="Zhao Z."/>
            <person name="Zhou C."/>
            <person name="Zhu D."/>
            <person name="Lee S."/>
            <person name="Bess C."/>
            <person name="Blankenburg K."/>
            <person name="Forbes L."/>
            <person name="Fu Q."/>
            <person name="Gubbala S."/>
            <person name="Hirani K."/>
            <person name="Jayaseelan J.C."/>
            <person name="Lara F."/>
            <person name="Munidasa M."/>
            <person name="Palculict T."/>
            <person name="Patil S."/>
            <person name="Pu L.-L."/>
            <person name="Saada N."/>
            <person name="Tang L."/>
            <person name="Weissenberger G."/>
            <person name="Zhu Y."/>
            <person name="Hemphill L."/>
            <person name="Shang Y."/>
            <person name="Youmans B."/>
            <person name="Ayvaz T."/>
            <person name="Ross M."/>
            <person name="Santibanez J."/>
            <person name="Aqrawi P."/>
            <person name="Gross S."/>
            <person name="Joshi V."/>
            <person name="Fowler G."/>
            <person name="Nazareth L."/>
            <person name="Reid J."/>
            <person name="Worley K."/>
            <person name="Petrosino J."/>
            <person name="Highlander S."/>
            <person name="Gibbs R."/>
        </authorList>
    </citation>
    <scope>NUCLEOTIDE SEQUENCE [LARGE SCALE GENOMIC DNA]</scope>
    <source>
        <strain evidence="2 3">DSM 2778</strain>
    </source>
</reference>
<feature type="transmembrane region" description="Helical" evidence="1">
    <location>
        <begin position="251"/>
        <end position="282"/>
    </location>
</feature>
<dbReference type="AlphaFoldDB" id="F5RJM1"/>
<protein>
    <submittedName>
        <fullName evidence="2">CitMHS family citrate-magnesium (Mg2+):proton (H+) citrate-calcium (Ca2+): proton (H+) symporter</fullName>
    </submittedName>
</protein>
<evidence type="ECO:0000313" key="3">
    <source>
        <dbReference type="Proteomes" id="UP000004067"/>
    </source>
</evidence>
<feature type="transmembrane region" description="Helical" evidence="1">
    <location>
        <begin position="388"/>
        <end position="412"/>
    </location>
</feature>
<proteinExistence type="predicted"/>
<gene>
    <name evidence="2" type="ORF">HMPREF9081_0456</name>
</gene>
<feature type="transmembrane region" description="Helical" evidence="1">
    <location>
        <begin position="161"/>
        <end position="186"/>
    </location>
</feature>
<dbReference type="Proteomes" id="UP000004067">
    <property type="component" value="Unassembled WGS sequence"/>
</dbReference>
<keyword evidence="1" id="KW-0472">Membrane</keyword>
<keyword evidence="3" id="KW-1185">Reference proteome</keyword>
<sequence length="451" mass="48722">MEYVVGILLLVSFFGLVVYAVRGGNLMLGIFTMAIIWTVLPMVGNMVVTDPSFIEMGGKIVQTSWGDALKKVFQSGPEGWGSVLVNVCFGAWFGRVLMRTGIASSLIRTTTELGGDKPWLTCILICIVTTAIFSSVFGAGAVIAIGVIVLPIFLSLGINKIVATVAFMMSVGAGMFLNPVLYGQFAAFFLDGSGKTMYPYEMQVSWGIYGMLIQMAVIIVLVILSTRQKKVHSWAATLPQSQRAKDRVSGYALLTPILPVVLLIVFKVPIILGFVCGSFYAMLTCGKLKSWAQTARTINKDFFDGVCDTAPLVGFLLFLPMFNKAAELCVPYFRALLGGVIPNDTLVLSLAFAVLAPMGLFRGPFTLFGCGAATLGILNSLNLPVSYLAPLIIIPSIVMNVSCCITQSWIVWGVSYTKVSTREYLMISATAGWIITAILEIMIYVMFGHAA</sequence>
<feature type="transmembrane region" description="Helical" evidence="1">
    <location>
        <begin position="335"/>
        <end position="355"/>
    </location>
</feature>
<dbReference type="RefSeq" id="WP_006305297.1">
    <property type="nucleotide sequence ID" value="NZ_GL892076.1"/>
</dbReference>
<accession>F5RJM1</accession>
<dbReference type="OrthoDB" id="1661999at2"/>
<comment type="caution">
    <text evidence="2">The sequence shown here is derived from an EMBL/GenBank/DDBJ whole genome shotgun (WGS) entry which is preliminary data.</text>
</comment>
<evidence type="ECO:0000313" key="2">
    <source>
        <dbReference type="EMBL" id="EGK61672.1"/>
    </source>
</evidence>
<name>F5RJM1_9FIRM</name>